<feature type="chain" id="PRO_5047430412" evidence="1">
    <location>
        <begin position="21"/>
        <end position="179"/>
    </location>
</feature>
<protein>
    <submittedName>
        <fullName evidence="2">Uncharacterized protein</fullName>
    </submittedName>
</protein>
<proteinExistence type="predicted"/>
<evidence type="ECO:0000256" key="1">
    <source>
        <dbReference type="SAM" id="SignalP"/>
    </source>
</evidence>
<evidence type="ECO:0000313" key="3">
    <source>
        <dbReference type="Proteomes" id="UP001164746"/>
    </source>
</evidence>
<evidence type="ECO:0000313" key="2">
    <source>
        <dbReference type="EMBL" id="WAQ96791.1"/>
    </source>
</evidence>
<sequence length="179" mass="19259">MAWYEMLFLLLGFVFISVQAVPAPGRGALKGYCITSEHCKKGECCISFNGKSVALSPDLRKFVDGKCEPLGSVGGSTCGERKCSKSNDCQKDECCVSKLQRKGKRSLDSAKQPGICKPMGTYNSDCLVSNGSGRPKGQVDLHCPCGNDLTCHGIGIRDFPLGELGKKALTEIFLSLRNN</sequence>
<organism evidence="2 3">
    <name type="scientific">Mya arenaria</name>
    <name type="common">Soft-shell clam</name>
    <dbReference type="NCBI Taxonomy" id="6604"/>
    <lineage>
        <taxon>Eukaryota</taxon>
        <taxon>Metazoa</taxon>
        <taxon>Spiralia</taxon>
        <taxon>Lophotrochozoa</taxon>
        <taxon>Mollusca</taxon>
        <taxon>Bivalvia</taxon>
        <taxon>Autobranchia</taxon>
        <taxon>Heteroconchia</taxon>
        <taxon>Euheterodonta</taxon>
        <taxon>Imparidentia</taxon>
        <taxon>Neoheterodontei</taxon>
        <taxon>Myida</taxon>
        <taxon>Myoidea</taxon>
        <taxon>Myidae</taxon>
        <taxon>Mya</taxon>
    </lineage>
</organism>
<keyword evidence="1" id="KW-0732">Signal</keyword>
<gene>
    <name evidence="2" type="ORF">MAR_029481</name>
</gene>
<feature type="signal peptide" evidence="1">
    <location>
        <begin position="1"/>
        <end position="20"/>
    </location>
</feature>
<accession>A0ABY7DIJ9</accession>
<reference evidence="2" key="1">
    <citation type="submission" date="2022-11" db="EMBL/GenBank/DDBJ databases">
        <title>Centuries of genome instability and evolution in soft-shell clam transmissible cancer (bioRxiv).</title>
        <authorList>
            <person name="Hart S.F.M."/>
            <person name="Yonemitsu M.A."/>
            <person name="Giersch R.M."/>
            <person name="Beal B.F."/>
            <person name="Arriagada G."/>
            <person name="Davis B.W."/>
            <person name="Ostrander E.A."/>
            <person name="Goff S.P."/>
            <person name="Metzger M.J."/>
        </authorList>
    </citation>
    <scope>NUCLEOTIDE SEQUENCE</scope>
    <source>
        <strain evidence="2">MELC-2E11</strain>
        <tissue evidence="2">Siphon/mantle</tissue>
    </source>
</reference>
<name>A0ABY7DIJ9_MYAAR</name>
<keyword evidence="3" id="KW-1185">Reference proteome</keyword>
<dbReference type="EMBL" id="CP111013">
    <property type="protein sequence ID" value="WAQ96791.1"/>
    <property type="molecule type" value="Genomic_DNA"/>
</dbReference>
<dbReference type="Gene3D" id="2.10.80.10">
    <property type="entry name" value="Lipase, subunit A"/>
    <property type="match status" value="1"/>
</dbReference>
<dbReference type="Proteomes" id="UP001164746">
    <property type="component" value="Chromosome 2"/>
</dbReference>